<feature type="compositionally biased region" description="Basic and acidic residues" evidence="1">
    <location>
        <begin position="97"/>
        <end position="111"/>
    </location>
</feature>
<comment type="caution">
    <text evidence="2">The sequence shown here is derived from an EMBL/GenBank/DDBJ whole genome shotgun (WGS) entry which is preliminary data.</text>
</comment>
<dbReference type="AlphaFoldDB" id="A0A8H6C1U4"/>
<dbReference type="Proteomes" id="UP000536275">
    <property type="component" value="Unassembled WGS sequence"/>
</dbReference>
<dbReference type="InterPro" id="IPR036389">
    <property type="entry name" value="RNase_III_sf"/>
</dbReference>
<proteinExistence type="predicted"/>
<gene>
    <name evidence="2" type="ORF">FOB64_000844</name>
</gene>
<accession>A0A8H6C1U4</accession>
<feature type="region of interest" description="Disordered" evidence="1">
    <location>
        <begin position="338"/>
        <end position="357"/>
    </location>
</feature>
<dbReference type="Pfam" id="PF04001">
    <property type="entry name" value="Vhr1"/>
    <property type="match status" value="1"/>
</dbReference>
<dbReference type="GO" id="GO:0004525">
    <property type="term" value="F:ribonuclease III activity"/>
    <property type="evidence" value="ECO:0007669"/>
    <property type="project" value="InterPro"/>
</dbReference>
<dbReference type="SUPFAM" id="SSF69065">
    <property type="entry name" value="RNase III domain-like"/>
    <property type="match status" value="1"/>
</dbReference>
<feature type="region of interest" description="Disordered" evidence="1">
    <location>
        <begin position="496"/>
        <end position="521"/>
    </location>
</feature>
<evidence type="ECO:0000313" key="2">
    <source>
        <dbReference type="EMBL" id="KAF6071888.1"/>
    </source>
</evidence>
<dbReference type="GO" id="GO:0006396">
    <property type="term" value="P:RNA processing"/>
    <property type="evidence" value="ECO:0007669"/>
    <property type="project" value="InterPro"/>
</dbReference>
<feature type="compositionally biased region" description="Basic residues" evidence="1">
    <location>
        <begin position="86"/>
        <end position="96"/>
    </location>
</feature>
<feature type="region of interest" description="Disordered" evidence="1">
    <location>
        <begin position="85"/>
        <end position="126"/>
    </location>
</feature>
<name>A0A8H6C1U4_CANAX</name>
<evidence type="ECO:0000256" key="1">
    <source>
        <dbReference type="SAM" id="MobiDB-lite"/>
    </source>
</evidence>
<feature type="region of interest" description="Disordered" evidence="1">
    <location>
        <begin position="151"/>
        <end position="170"/>
    </location>
</feature>
<dbReference type="InterPro" id="IPR007147">
    <property type="entry name" value="TF_Vhr"/>
</dbReference>
<reference evidence="2 3" key="1">
    <citation type="submission" date="2020-03" db="EMBL/GenBank/DDBJ databases">
        <title>FDA dAtabase for Regulatory Grade micrObial Sequences (FDA-ARGOS): Supporting development and validation of Infectious Disease Dx tests.</title>
        <authorList>
            <person name="Campos J."/>
            <person name="Goldberg B."/>
            <person name="Tallon L."/>
            <person name="Sadzewicz L."/>
            <person name="Vavikolanu K."/>
            <person name="Mehta A."/>
            <person name="Aluvathingal J."/>
            <person name="Nadendla S."/>
            <person name="Nandy P."/>
            <person name="Geyer C."/>
            <person name="Yan Y."/>
            <person name="Sichtig H."/>
        </authorList>
    </citation>
    <scope>NUCLEOTIDE SEQUENCE [LARGE SCALE GENOMIC DNA]</scope>
    <source>
        <strain evidence="2 3">FDAARGOS_656</strain>
    </source>
</reference>
<organism evidence="2 3">
    <name type="scientific">Candida albicans</name>
    <name type="common">Yeast</name>
    <dbReference type="NCBI Taxonomy" id="5476"/>
    <lineage>
        <taxon>Eukaryota</taxon>
        <taxon>Fungi</taxon>
        <taxon>Dikarya</taxon>
        <taxon>Ascomycota</taxon>
        <taxon>Saccharomycotina</taxon>
        <taxon>Pichiomycetes</taxon>
        <taxon>Debaryomycetaceae</taxon>
        <taxon>Candida/Lodderomyces clade</taxon>
        <taxon>Candida</taxon>
    </lineage>
</organism>
<dbReference type="EMBL" id="JABWAD010000010">
    <property type="protein sequence ID" value="KAF6071888.1"/>
    <property type="molecule type" value="Genomic_DNA"/>
</dbReference>
<protein>
    <submittedName>
        <fullName evidence="2">Transcription factor Vhr1 family protein</fullName>
    </submittedName>
</protein>
<evidence type="ECO:0000313" key="3">
    <source>
        <dbReference type="Proteomes" id="UP000536275"/>
    </source>
</evidence>
<sequence length="521" mass="59440">MEHNKKLGVTHAIREKLNFHDERLWKRFSARRLELIDTLDLSSRKASEQESEIRRVSEMLRLEFDYPASYTSDFNKLVRAAIQSVRRNRKRSSKKHTSPEEPSLKRNKLDDSDSNGNVNGSNSNSFLSEIVRNEDDVYDVNYNREKRFTSDDQAKDTIDNMTKPRLPPLTNLSMNETINIPSAAAAKKNILNKIEKSRSCNESVNSKSENLQFLGKSVMSTCIGYIFEKSFSHVNPQSMLYLRNKLSSELSLSKFFRQLDPVNTNGINDETAVISLYILLGAMVKDFGFEELFSPSVRFCMHQNEDQHLGSNNIAYPSENDVYSLNKLAEVASHLQNTGSDTSMSTMEPSRSVTPTSSLTGSYKKRVYLKFFNQKLEFLYPVRIAATPRYNELLENAKSAFKLPDTTIVFKHHGKIVQSDLELERVFKSDEDEIELEISTHNPMPIYEMHKRLSQQDYQQPTESQRIILPPPIASNTAMSNGSSLNSRLGSFNFLSNSDDVPGPKPLHPQQSILPKFQPLL</sequence>
<feature type="compositionally biased region" description="Low complexity" evidence="1">
    <location>
        <begin position="114"/>
        <end position="125"/>
    </location>
</feature>